<feature type="compositionally biased region" description="Low complexity" evidence="1">
    <location>
        <begin position="116"/>
        <end position="128"/>
    </location>
</feature>
<sequence length="224" mass="24975">MRSLLKQQGLWAPLTAKGNAKKADKKDDEWETTAALWTKLESLYMTKSLTKKLLLKQLKVEDEDAPLILLVSLPESYDNFVENLVTGKETLSLEDVRSTLHIREDRQQAASLATESQTSGLSSTGTGQKKSRKKKSKLKEGSKGFQPDDIFRYCKEPGHWKYDCPKKKKKHGNKGDANGSTTVAEADDSDSEVSLALVADDQPHNNDVWIFDSGESWMALALSE</sequence>
<dbReference type="Proteomes" id="UP000298416">
    <property type="component" value="Unassembled WGS sequence"/>
</dbReference>
<accession>A0A8X8WS82</accession>
<evidence type="ECO:0000313" key="4">
    <source>
        <dbReference type="Proteomes" id="UP000298416"/>
    </source>
</evidence>
<gene>
    <name evidence="3" type="ORF">SASPL_141437</name>
</gene>
<reference evidence="3" key="1">
    <citation type="submission" date="2018-01" db="EMBL/GenBank/DDBJ databases">
        <authorList>
            <person name="Mao J.F."/>
        </authorList>
    </citation>
    <scope>NUCLEOTIDE SEQUENCE</scope>
    <source>
        <strain evidence="3">Huo1</strain>
        <tissue evidence="3">Leaf</tissue>
    </source>
</reference>
<dbReference type="GO" id="GO:0008270">
    <property type="term" value="F:zinc ion binding"/>
    <property type="evidence" value="ECO:0007669"/>
    <property type="project" value="InterPro"/>
</dbReference>
<feature type="domain" description="CCHC-type" evidence="2">
    <location>
        <begin position="153"/>
        <end position="166"/>
    </location>
</feature>
<dbReference type="EMBL" id="PNBA02000015">
    <property type="protein sequence ID" value="KAG6399951.1"/>
    <property type="molecule type" value="Genomic_DNA"/>
</dbReference>
<dbReference type="Gene3D" id="4.10.60.10">
    <property type="entry name" value="Zinc finger, CCHC-type"/>
    <property type="match status" value="1"/>
</dbReference>
<dbReference type="SUPFAM" id="SSF57756">
    <property type="entry name" value="Retrovirus zinc finger-like domains"/>
    <property type="match status" value="1"/>
</dbReference>
<comment type="caution">
    <text evidence="3">The sequence shown here is derived from an EMBL/GenBank/DDBJ whole genome shotgun (WGS) entry which is preliminary data.</text>
</comment>
<name>A0A8X8WS82_SALSN</name>
<dbReference type="AlphaFoldDB" id="A0A8X8WS82"/>
<dbReference type="InterPro" id="IPR036875">
    <property type="entry name" value="Znf_CCHC_sf"/>
</dbReference>
<feature type="region of interest" description="Disordered" evidence="1">
    <location>
        <begin position="107"/>
        <end position="143"/>
    </location>
</feature>
<dbReference type="GO" id="GO:0003676">
    <property type="term" value="F:nucleic acid binding"/>
    <property type="evidence" value="ECO:0007669"/>
    <property type="project" value="InterPro"/>
</dbReference>
<evidence type="ECO:0000256" key="1">
    <source>
        <dbReference type="SAM" id="MobiDB-lite"/>
    </source>
</evidence>
<dbReference type="InterPro" id="IPR001878">
    <property type="entry name" value="Znf_CCHC"/>
</dbReference>
<dbReference type="Pfam" id="PF14223">
    <property type="entry name" value="Retrotran_gag_2"/>
    <property type="match status" value="1"/>
</dbReference>
<evidence type="ECO:0000259" key="2">
    <source>
        <dbReference type="Pfam" id="PF00098"/>
    </source>
</evidence>
<feature type="region of interest" description="Disordered" evidence="1">
    <location>
        <begin position="164"/>
        <end position="192"/>
    </location>
</feature>
<evidence type="ECO:0000313" key="3">
    <source>
        <dbReference type="EMBL" id="KAG6399951.1"/>
    </source>
</evidence>
<dbReference type="Pfam" id="PF00098">
    <property type="entry name" value="zf-CCHC"/>
    <property type="match status" value="1"/>
</dbReference>
<proteinExistence type="predicted"/>
<protein>
    <recommendedName>
        <fullName evidence="2">CCHC-type domain-containing protein</fullName>
    </recommendedName>
</protein>
<organism evidence="3">
    <name type="scientific">Salvia splendens</name>
    <name type="common">Scarlet sage</name>
    <dbReference type="NCBI Taxonomy" id="180675"/>
    <lineage>
        <taxon>Eukaryota</taxon>
        <taxon>Viridiplantae</taxon>
        <taxon>Streptophyta</taxon>
        <taxon>Embryophyta</taxon>
        <taxon>Tracheophyta</taxon>
        <taxon>Spermatophyta</taxon>
        <taxon>Magnoliopsida</taxon>
        <taxon>eudicotyledons</taxon>
        <taxon>Gunneridae</taxon>
        <taxon>Pentapetalae</taxon>
        <taxon>asterids</taxon>
        <taxon>lamiids</taxon>
        <taxon>Lamiales</taxon>
        <taxon>Lamiaceae</taxon>
        <taxon>Nepetoideae</taxon>
        <taxon>Mentheae</taxon>
        <taxon>Salviinae</taxon>
        <taxon>Salvia</taxon>
        <taxon>Salvia subgen. Calosphace</taxon>
        <taxon>core Calosphace</taxon>
    </lineage>
</organism>
<reference evidence="3" key="2">
    <citation type="submission" date="2020-08" db="EMBL/GenBank/DDBJ databases">
        <title>Plant Genome Project.</title>
        <authorList>
            <person name="Zhang R.-G."/>
        </authorList>
    </citation>
    <scope>NUCLEOTIDE SEQUENCE</scope>
    <source>
        <strain evidence="3">Huo1</strain>
        <tissue evidence="3">Leaf</tissue>
    </source>
</reference>
<keyword evidence="4" id="KW-1185">Reference proteome</keyword>